<proteinExistence type="predicted"/>
<dbReference type="GO" id="GO:0033294">
    <property type="term" value="F:ectoine binding"/>
    <property type="evidence" value="ECO:0007669"/>
    <property type="project" value="InterPro"/>
</dbReference>
<keyword evidence="4" id="KW-1185">Reference proteome</keyword>
<dbReference type="GO" id="GO:0051470">
    <property type="term" value="P:ectoine transmembrane transport"/>
    <property type="evidence" value="ECO:0007669"/>
    <property type="project" value="InterPro"/>
</dbReference>
<dbReference type="Pfam" id="PF00497">
    <property type="entry name" value="SBP_bac_3"/>
    <property type="match status" value="1"/>
</dbReference>
<protein>
    <submittedName>
        <fullName evidence="3">Ectoine/hydroxyectoine ABC transporter substrate-binding protein EhuB</fullName>
    </submittedName>
</protein>
<evidence type="ECO:0000313" key="4">
    <source>
        <dbReference type="Proteomes" id="UP000244571"/>
    </source>
</evidence>
<dbReference type="InterPro" id="IPR014337">
    <property type="entry name" value="Ectoine_EhuB"/>
</dbReference>
<dbReference type="SUPFAM" id="SSF53850">
    <property type="entry name" value="Periplasmic binding protein-like II"/>
    <property type="match status" value="1"/>
</dbReference>
<dbReference type="SMART" id="SM00062">
    <property type="entry name" value="PBPb"/>
    <property type="match status" value="1"/>
</dbReference>
<dbReference type="Proteomes" id="UP000244571">
    <property type="component" value="Chromosome"/>
</dbReference>
<name>A0A2R4XPS4_9BURK</name>
<dbReference type="PANTHER" id="PTHR35936">
    <property type="entry name" value="MEMBRANE-BOUND LYTIC MUREIN TRANSGLYCOSYLASE F"/>
    <property type="match status" value="1"/>
</dbReference>
<dbReference type="AlphaFoldDB" id="A0A2R4XPS4"/>
<evidence type="ECO:0000313" key="3">
    <source>
        <dbReference type="EMBL" id="AWB35689.1"/>
    </source>
</evidence>
<dbReference type="InterPro" id="IPR001638">
    <property type="entry name" value="Solute-binding_3/MltF_N"/>
</dbReference>
<feature type="domain" description="Solute-binding protein family 3/N-terminal" evidence="2">
    <location>
        <begin position="26"/>
        <end position="243"/>
    </location>
</feature>
<accession>A0A2R4XPS4</accession>
<dbReference type="OrthoDB" id="9768183at2"/>
<evidence type="ECO:0000259" key="2">
    <source>
        <dbReference type="SMART" id="SM00062"/>
    </source>
</evidence>
<reference evidence="3 4" key="1">
    <citation type="submission" date="2018-04" db="EMBL/GenBank/DDBJ databases">
        <title>Bordetella sp. HZ20 isolated from seawater.</title>
        <authorList>
            <person name="Sun C."/>
        </authorList>
    </citation>
    <scope>NUCLEOTIDE SEQUENCE [LARGE SCALE GENOMIC DNA]</scope>
    <source>
        <strain evidence="3 4">HZ20</strain>
    </source>
</reference>
<keyword evidence="1" id="KW-0732">Signal</keyword>
<dbReference type="EMBL" id="CP028901">
    <property type="protein sequence ID" value="AWB35689.1"/>
    <property type="molecule type" value="Genomic_DNA"/>
</dbReference>
<dbReference type="KEGG" id="boz:DBV39_06670"/>
<dbReference type="Gene3D" id="3.40.190.10">
    <property type="entry name" value="Periplasmic binding protein-like II"/>
    <property type="match status" value="2"/>
</dbReference>
<dbReference type="NCBIfam" id="TIGR02995">
    <property type="entry name" value="ectoine_ehuB"/>
    <property type="match status" value="1"/>
</dbReference>
<sequence>MGLAMLAGSGLAYAQNTLDKVREQGFIRVGFANEAPYAYADSSGKFTGESPTVFRHVMKELGVDEVDAVLTEWGALIPGLRAGRFDAIVASMYITPTRCKQVIFANPTYGVGEAFVVKTDNPDGINTYQDAVEKNKKIAFIAGTAEVEHARMAGMSRDQMLIVPDFAAAIAAVKSGRASAGAFTAMTAKDLAEKDDAVMRAKPFTFEHDGKSYRGEGSFGFRPEDTALRDAVNEKLEAYLGTPEHLEAIAVFGFDESNMPEMTAEQHCAGD</sequence>
<evidence type="ECO:0000256" key="1">
    <source>
        <dbReference type="ARBA" id="ARBA00022729"/>
    </source>
</evidence>
<organism evidence="3 4">
    <name type="scientific">Orrella marina</name>
    <dbReference type="NCBI Taxonomy" id="2163011"/>
    <lineage>
        <taxon>Bacteria</taxon>
        <taxon>Pseudomonadati</taxon>
        <taxon>Pseudomonadota</taxon>
        <taxon>Betaproteobacteria</taxon>
        <taxon>Burkholderiales</taxon>
        <taxon>Alcaligenaceae</taxon>
        <taxon>Orrella</taxon>
    </lineage>
</organism>
<dbReference type="CDD" id="cd01002">
    <property type="entry name" value="PBP2_Ehub_like"/>
    <property type="match status" value="1"/>
</dbReference>
<dbReference type="PANTHER" id="PTHR35936:SF17">
    <property type="entry name" value="ARGININE-BINDING EXTRACELLULAR PROTEIN ARTP"/>
    <property type="match status" value="1"/>
</dbReference>
<gene>
    <name evidence="3" type="primary">ehuB</name>
    <name evidence="3" type="ORF">DBV39_06670</name>
</gene>